<feature type="signal peptide" evidence="1">
    <location>
        <begin position="1"/>
        <end position="21"/>
    </location>
</feature>
<evidence type="ECO:0008006" key="4">
    <source>
        <dbReference type="Google" id="ProtNLM"/>
    </source>
</evidence>
<sequence length="326" mass="33693">MARFITKTALAVVLGATAVCAQDPDQTIVGCVDIGCPASTEDSANDNCTVAGRSFPYIGVTSIPTTSDALSGLAWSKGFNITDSQDEGRRFGSSFYLDTPAGLDLPQSNTGACAVFFHGVSPFLSFDKDAATLETTQGTCGTAMGSACVDALTKRARDLDVGGATSPKEACDKLRENLEDDMDDACLQISKGSWSNLTSVALTGSGAPEPITSQQNASSNCWPATEKQDGLTLVSDLQVPGSDLVDDANKAQFAITPILTLFYPDGEGSLINTTEASLSCIKVMGPSLASVDTMNNGSADADGAAPILSAPASYFSILVAFVSFIL</sequence>
<gene>
    <name evidence="2" type="ORF">UCREL1_8727</name>
</gene>
<dbReference type="eggNOG" id="ENOG502SUU2">
    <property type="taxonomic scope" value="Eukaryota"/>
</dbReference>
<proteinExistence type="predicted"/>
<evidence type="ECO:0000313" key="2">
    <source>
        <dbReference type="EMBL" id="EMR64316.1"/>
    </source>
</evidence>
<accession>M7T3A9</accession>
<reference evidence="3" key="1">
    <citation type="journal article" date="2013" name="Genome Announc.">
        <title>Draft genome sequence of the grapevine dieback fungus Eutypa lata UCR-EL1.</title>
        <authorList>
            <person name="Blanco-Ulate B."/>
            <person name="Rolshausen P.E."/>
            <person name="Cantu D."/>
        </authorList>
    </citation>
    <scope>NUCLEOTIDE SEQUENCE [LARGE SCALE GENOMIC DNA]</scope>
    <source>
        <strain evidence="3">UCR-EL1</strain>
    </source>
</reference>
<name>M7T3A9_EUTLA</name>
<dbReference type="EMBL" id="KB707096">
    <property type="protein sequence ID" value="EMR64316.1"/>
    <property type="molecule type" value="Genomic_DNA"/>
</dbReference>
<dbReference type="AlphaFoldDB" id="M7T3A9"/>
<dbReference type="KEGG" id="ela:UCREL1_8727"/>
<dbReference type="HOGENOM" id="CLU_072870_0_0_1"/>
<evidence type="ECO:0000256" key="1">
    <source>
        <dbReference type="SAM" id="SignalP"/>
    </source>
</evidence>
<protein>
    <recommendedName>
        <fullName evidence="4">Secreted protein</fullName>
    </recommendedName>
</protein>
<evidence type="ECO:0000313" key="3">
    <source>
        <dbReference type="Proteomes" id="UP000012174"/>
    </source>
</evidence>
<keyword evidence="1" id="KW-0732">Signal</keyword>
<keyword evidence="3" id="KW-1185">Reference proteome</keyword>
<dbReference type="Proteomes" id="UP000012174">
    <property type="component" value="Unassembled WGS sequence"/>
</dbReference>
<feature type="chain" id="PRO_5004085390" description="Secreted protein" evidence="1">
    <location>
        <begin position="22"/>
        <end position="326"/>
    </location>
</feature>
<dbReference type="OMA" id="CDEVSCP"/>
<dbReference type="OrthoDB" id="4154404at2759"/>
<organism evidence="2 3">
    <name type="scientific">Eutypa lata (strain UCR-EL1)</name>
    <name type="common">Grapevine dieback disease fungus</name>
    <name type="synonym">Eutypa armeniacae</name>
    <dbReference type="NCBI Taxonomy" id="1287681"/>
    <lineage>
        <taxon>Eukaryota</taxon>
        <taxon>Fungi</taxon>
        <taxon>Dikarya</taxon>
        <taxon>Ascomycota</taxon>
        <taxon>Pezizomycotina</taxon>
        <taxon>Sordariomycetes</taxon>
        <taxon>Xylariomycetidae</taxon>
        <taxon>Xylariales</taxon>
        <taxon>Diatrypaceae</taxon>
        <taxon>Eutypa</taxon>
    </lineage>
</organism>